<evidence type="ECO:0000256" key="4">
    <source>
        <dbReference type="ARBA" id="ARBA00023136"/>
    </source>
</evidence>
<keyword evidence="2 5" id="KW-0812">Transmembrane</keyword>
<sequence>MEFNFAWACASVVGVVFIFAGIQKLLAGVEWLVQAKQLRPPLIAQPFVPIVPYIELVMGGLLIAGVQELPARFASMLLLGSFTALLVTRLAAGERPPCACFSFRSTRPISWSNVTRNAGLLALLVASIV</sequence>
<dbReference type="GO" id="GO:0030416">
    <property type="term" value="P:methylamine metabolic process"/>
    <property type="evidence" value="ECO:0007669"/>
    <property type="project" value="InterPro"/>
</dbReference>
<protein>
    <submittedName>
        <fullName evidence="7">Unannotated protein</fullName>
    </submittedName>
</protein>
<feature type="transmembrane region" description="Helical" evidence="5">
    <location>
        <begin position="73"/>
        <end position="92"/>
    </location>
</feature>
<accession>A0A6J7FRX5</accession>
<dbReference type="EMBL" id="CAFBMJ010000027">
    <property type="protein sequence ID" value="CAB4898522.1"/>
    <property type="molecule type" value="Genomic_DNA"/>
</dbReference>
<dbReference type="EMBL" id="CAFBNR010000003">
    <property type="protein sequence ID" value="CAB4953626.1"/>
    <property type="molecule type" value="Genomic_DNA"/>
</dbReference>
<keyword evidence="3 5" id="KW-1133">Transmembrane helix</keyword>
<name>A0A6J7FRX5_9ZZZZ</name>
<evidence type="ECO:0000313" key="7">
    <source>
        <dbReference type="EMBL" id="CAB4898522.1"/>
    </source>
</evidence>
<keyword evidence="4 5" id="KW-0472">Membrane</keyword>
<evidence type="ECO:0000256" key="3">
    <source>
        <dbReference type="ARBA" id="ARBA00022989"/>
    </source>
</evidence>
<evidence type="ECO:0000313" key="8">
    <source>
        <dbReference type="EMBL" id="CAB4953626.1"/>
    </source>
</evidence>
<evidence type="ECO:0000256" key="2">
    <source>
        <dbReference type="ARBA" id="ARBA00022692"/>
    </source>
</evidence>
<evidence type="ECO:0000256" key="5">
    <source>
        <dbReference type="SAM" id="Phobius"/>
    </source>
</evidence>
<proteinExistence type="predicted"/>
<comment type="subcellular location">
    <subcellularLocation>
        <location evidence="1">Membrane</location>
        <topology evidence="1">Multi-pass membrane protein</topology>
    </subcellularLocation>
</comment>
<dbReference type="InterPro" id="IPR009908">
    <property type="entry name" value="Methylamine_util_MauE"/>
</dbReference>
<dbReference type="GO" id="GO:0016020">
    <property type="term" value="C:membrane"/>
    <property type="evidence" value="ECO:0007669"/>
    <property type="project" value="UniProtKB-SubCell"/>
</dbReference>
<feature type="domain" description="Methylamine utilisation protein MauE" evidence="6">
    <location>
        <begin position="5"/>
        <end position="127"/>
    </location>
</feature>
<evidence type="ECO:0000256" key="1">
    <source>
        <dbReference type="ARBA" id="ARBA00004141"/>
    </source>
</evidence>
<organism evidence="7">
    <name type="scientific">freshwater metagenome</name>
    <dbReference type="NCBI Taxonomy" id="449393"/>
    <lineage>
        <taxon>unclassified sequences</taxon>
        <taxon>metagenomes</taxon>
        <taxon>ecological metagenomes</taxon>
    </lineage>
</organism>
<reference evidence="7" key="1">
    <citation type="submission" date="2020-05" db="EMBL/GenBank/DDBJ databases">
        <authorList>
            <person name="Chiriac C."/>
            <person name="Salcher M."/>
            <person name="Ghai R."/>
            <person name="Kavagutti S V."/>
        </authorList>
    </citation>
    <scope>NUCLEOTIDE SEQUENCE</scope>
</reference>
<dbReference type="AlphaFoldDB" id="A0A6J7FRX5"/>
<evidence type="ECO:0000259" key="6">
    <source>
        <dbReference type="Pfam" id="PF07291"/>
    </source>
</evidence>
<gene>
    <name evidence="7" type="ORF">UFOPK3573_00518</name>
    <name evidence="8" type="ORF">UFOPK3879_00108</name>
</gene>
<dbReference type="Pfam" id="PF07291">
    <property type="entry name" value="MauE"/>
    <property type="match status" value="1"/>
</dbReference>
<feature type="transmembrane region" description="Helical" evidence="5">
    <location>
        <begin position="43"/>
        <end position="66"/>
    </location>
</feature>